<reference evidence="1 2" key="1">
    <citation type="submission" date="2023-07" db="EMBL/GenBank/DDBJ databases">
        <title>Genomic Encyclopedia of Type Strains, Phase IV (KMG-IV): sequencing the most valuable type-strain genomes for metagenomic binning, comparative biology and taxonomic classification.</title>
        <authorList>
            <person name="Goeker M."/>
        </authorList>
    </citation>
    <scope>NUCLEOTIDE SEQUENCE [LARGE SCALE GENOMIC DNA]</scope>
    <source>
        <strain evidence="1 2">DSM 16784</strain>
    </source>
</reference>
<evidence type="ECO:0000313" key="1">
    <source>
        <dbReference type="EMBL" id="MDQ0361434.1"/>
    </source>
</evidence>
<name>A0ABU0E3H4_9FIRM</name>
<accession>A0ABU0E3H4</accession>
<proteinExistence type="predicted"/>
<dbReference type="EMBL" id="JAUSUR010000003">
    <property type="protein sequence ID" value="MDQ0361434.1"/>
    <property type="molecule type" value="Genomic_DNA"/>
</dbReference>
<keyword evidence="2" id="KW-1185">Reference proteome</keyword>
<organism evidence="1 2">
    <name type="scientific">Breznakia pachnodae</name>
    <dbReference type="NCBI Taxonomy" id="265178"/>
    <lineage>
        <taxon>Bacteria</taxon>
        <taxon>Bacillati</taxon>
        <taxon>Bacillota</taxon>
        <taxon>Erysipelotrichia</taxon>
        <taxon>Erysipelotrichales</taxon>
        <taxon>Erysipelotrichaceae</taxon>
        <taxon>Breznakia</taxon>
    </lineage>
</organism>
<sequence length="346" mass="40090">MRKTLTELAEYLQTILVPETDEKYSIHSDYQSIFDEETLRKGICGYRTFLNHLFKELSLCGDMYDSHKKVAHEYENRTTLSGYYPFLHAINNLLIRIGYYGVLDKSNSYLICESNIFNEKIPVSKTMECLHFLNDCGIEFVGIDLDEKKPNLSEIETIKVSYSDNPVMLIGMKVMAIAEVDHRTLINQDVFLRCDYSVLKSNETDVITIIRNTIRTLPVDIQNFVLQLHQRYLDKGMKCVVEIKGFHVYVKYMYKRKELWGINASLNNGFHINVKTQKMDQYDDVIETFPPFLRKIIKEGYGCGRKIEAIGHCNGGCRGMTIPLDSTVLNMSNGIKKWFDAELEYL</sequence>
<comment type="caution">
    <text evidence="1">The sequence shown here is derived from an EMBL/GenBank/DDBJ whole genome shotgun (WGS) entry which is preliminary data.</text>
</comment>
<dbReference type="RefSeq" id="WP_307408149.1">
    <property type="nucleotide sequence ID" value="NZ_JAUSUR010000003.1"/>
</dbReference>
<gene>
    <name evidence="1" type="ORF">J2S15_002181</name>
</gene>
<dbReference type="Proteomes" id="UP001230220">
    <property type="component" value="Unassembled WGS sequence"/>
</dbReference>
<protein>
    <submittedName>
        <fullName evidence="1">Uncharacterized protein</fullName>
    </submittedName>
</protein>
<evidence type="ECO:0000313" key="2">
    <source>
        <dbReference type="Proteomes" id="UP001230220"/>
    </source>
</evidence>